<evidence type="ECO:0008006" key="16">
    <source>
        <dbReference type="Google" id="ProtNLM"/>
    </source>
</evidence>
<keyword evidence="9" id="KW-0012">Acyltransferase</keyword>
<feature type="compositionally biased region" description="Polar residues" evidence="11">
    <location>
        <begin position="809"/>
        <end position="825"/>
    </location>
</feature>
<feature type="compositionally biased region" description="Low complexity" evidence="11">
    <location>
        <begin position="797"/>
        <end position="808"/>
    </location>
</feature>
<comment type="catalytic activity">
    <reaction evidence="10">
        <text>L-lysyl-[protein] + acetyl-CoA = N(6)-acetyl-L-lysyl-[protein] + CoA + H(+)</text>
        <dbReference type="Rhea" id="RHEA:45948"/>
        <dbReference type="Rhea" id="RHEA-COMP:9752"/>
        <dbReference type="Rhea" id="RHEA-COMP:10731"/>
        <dbReference type="ChEBI" id="CHEBI:15378"/>
        <dbReference type="ChEBI" id="CHEBI:29969"/>
        <dbReference type="ChEBI" id="CHEBI:57287"/>
        <dbReference type="ChEBI" id="CHEBI:57288"/>
        <dbReference type="ChEBI" id="CHEBI:61930"/>
    </reaction>
</comment>
<proteinExistence type="inferred from homology"/>
<evidence type="ECO:0000313" key="14">
    <source>
        <dbReference type="EMBL" id="CAL1597180.1"/>
    </source>
</evidence>
<dbReference type="PANTHER" id="PTHR45884">
    <property type="entry name" value="N-ACETYLTRANSFERASE ECO"/>
    <property type="match status" value="1"/>
</dbReference>
<dbReference type="GO" id="GO:0061733">
    <property type="term" value="F:protein-lysine-acetyltransferase activity"/>
    <property type="evidence" value="ECO:0007669"/>
    <property type="project" value="TreeGrafter"/>
</dbReference>
<feature type="region of interest" description="Disordered" evidence="11">
    <location>
        <begin position="282"/>
        <end position="301"/>
    </location>
</feature>
<gene>
    <name evidence="14" type="ORF">KC01_LOCUS25728</name>
</gene>
<dbReference type="GO" id="GO:0005634">
    <property type="term" value="C:nucleus"/>
    <property type="evidence" value="ECO:0007669"/>
    <property type="project" value="UniProtKB-SubCell"/>
</dbReference>
<feature type="compositionally biased region" description="Basic and acidic residues" evidence="11">
    <location>
        <begin position="120"/>
        <end position="137"/>
    </location>
</feature>
<feature type="compositionally biased region" description="Low complexity" evidence="11">
    <location>
        <begin position="842"/>
        <end position="854"/>
    </location>
</feature>
<dbReference type="AlphaFoldDB" id="A0AAV2LAC4"/>
<feature type="domain" description="N-acetyltransferase ESCO zinc-finger" evidence="12">
    <location>
        <begin position="991"/>
        <end position="1030"/>
    </location>
</feature>
<protein>
    <recommendedName>
        <fullName evidence="16">N-acetyltransferase ESCO1</fullName>
    </recommendedName>
</protein>
<comment type="similarity">
    <text evidence="2">Belongs to the acetyltransferase family. ECO subfamily.</text>
</comment>
<evidence type="ECO:0000259" key="12">
    <source>
        <dbReference type="Pfam" id="PF13878"/>
    </source>
</evidence>
<organism evidence="14 15">
    <name type="scientific">Knipowitschia caucasica</name>
    <name type="common">Caucasian dwarf goby</name>
    <name type="synonym">Pomatoschistus caucasicus</name>
    <dbReference type="NCBI Taxonomy" id="637954"/>
    <lineage>
        <taxon>Eukaryota</taxon>
        <taxon>Metazoa</taxon>
        <taxon>Chordata</taxon>
        <taxon>Craniata</taxon>
        <taxon>Vertebrata</taxon>
        <taxon>Euteleostomi</taxon>
        <taxon>Actinopterygii</taxon>
        <taxon>Neopterygii</taxon>
        <taxon>Teleostei</taxon>
        <taxon>Neoteleostei</taxon>
        <taxon>Acanthomorphata</taxon>
        <taxon>Gobiaria</taxon>
        <taxon>Gobiiformes</taxon>
        <taxon>Gobioidei</taxon>
        <taxon>Gobiidae</taxon>
        <taxon>Gobiinae</taxon>
        <taxon>Knipowitschia</taxon>
    </lineage>
</organism>
<feature type="region of interest" description="Disordered" evidence="11">
    <location>
        <begin position="319"/>
        <end position="344"/>
    </location>
</feature>
<evidence type="ECO:0000256" key="8">
    <source>
        <dbReference type="ARBA" id="ARBA00023306"/>
    </source>
</evidence>
<evidence type="ECO:0000256" key="9">
    <source>
        <dbReference type="ARBA" id="ARBA00023315"/>
    </source>
</evidence>
<evidence type="ECO:0000256" key="7">
    <source>
        <dbReference type="ARBA" id="ARBA00023242"/>
    </source>
</evidence>
<sequence>MENSERSGQNTCISSEIVNVTITAEVQGEDEGNFDVSTVPVSPTAVETVSSPEVTPDMSPKVSSLYSETEEIGNNFHLKNEGLQVLSEAHAEAEMQSVEQTPLVDQLEQSNGEQDVSESVVREGEHAHDVQLESTQEKAVETAVPDLVTATESAEQTQEDVSTSLVTAGERAHNVQLESTPEKSVVPDVVTVSESTEQVQEEASLSVVAPGEKAQDVQIETTEKSSESAIPDLVSSSESTEQVQEDASASVLGAGENVQDVQMETIEESSESAVPALIAATDTTGQEQEDGSGNAQDVQMETIEESSESAVPALIAATDTTGQEQEDGSGNARDVQMESTEEARVERIVPDEVTASQSTEQVLEVTGPEAIADTETVTFTAVVRENQEAVQTCEEYVILEPVPTVHYDIITQAVTESGLSEEVNSNAESIIDETIIETTVSEKHLEISEQDITDQVEQISSSPQPNDNMDVTSANCEADVIHPMDVNMDPPECHILADFEIGREIVVEEEGQEEDSDISIIEKPQEVTTDNLKKTDEKLNDMSVETSMGNSTSKETKETISVKKDSATTLPLATIKNDGTTVVRKEPEKPKKLEMNTQAKTKARLAALAAQKAAAAAKKQTRREQLNLLALCQEIAEDIATDSMLLKKIEEEKLAAAKSDVIKIESPPDNSQEDRSGDVVAPAQGEEEVSSTSTKPAEDHIVPQPASTNTDESKAAPEQPKRRPKYSFDDFELDDDPVPPPKVCLQAKPTNQMRPNVQNRAAAQTTSPKPSVSTQPSNQSKPAALTPAGQITGQTRPAPSALANAAASQTQPKGTHATPTSSKPSPTAKVLHSTPVSTCPLSKSVVSTPSKSVDPPLPQMKPTSTTSQEKKPLSVAQPAVCETTAASPPEDAPDPAKCKTKEEESVASVLPKEVSNETNDAQKCGENPEAVPVHEGKTAVVHQESKSETEESDLNEESKPEKDQNIETPLSDSSLQREIKKLKEADKDGTQTIIDAGQKHFGPVACSVCGMLYSAANPEDESQHLLFHNQFISAVKYVGWKKERILSEYPDGKIILVLHDDPKYALKKIEEIREMVDSDLGFQQVESKCPSKTKTFLFISNDKKVSGCLIAEHINEGYRVIEEPSPSGSEGEKVMFERQRAWCCSTTSEPAICGISRIWVVSTMRRQSIASRMLDCLRNNFIYGSNLSKDEIAFSDPTPDGKLFATQYFGTSQFLVYNFVNGTPKTQKETEKV</sequence>
<keyword evidence="7" id="KW-0539">Nucleus</keyword>
<evidence type="ECO:0000256" key="5">
    <source>
        <dbReference type="ARBA" id="ARBA00022771"/>
    </source>
</evidence>
<feature type="compositionally biased region" description="Basic and acidic residues" evidence="11">
    <location>
        <begin position="932"/>
        <end position="949"/>
    </location>
</feature>
<keyword evidence="8" id="KW-0131">Cell cycle</keyword>
<keyword evidence="3" id="KW-0808">Transferase</keyword>
<comment type="subcellular location">
    <subcellularLocation>
        <location evidence="1">Nucleus</location>
    </subcellularLocation>
</comment>
<evidence type="ECO:0000256" key="4">
    <source>
        <dbReference type="ARBA" id="ARBA00022723"/>
    </source>
</evidence>
<keyword evidence="15" id="KW-1185">Reference proteome</keyword>
<feature type="region of interest" description="Disordered" evidence="11">
    <location>
        <begin position="660"/>
        <end position="976"/>
    </location>
</feature>
<keyword evidence="6" id="KW-0862">Zinc</keyword>
<evidence type="ECO:0000256" key="11">
    <source>
        <dbReference type="SAM" id="MobiDB-lite"/>
    </source>
</evidence>
<dbReference type="EMBL" id="OZ035843">
    <property type="protein sequence ID" value="CAL1597180.1"/>
    <property type="molecule type" value="Genomic_DNA"/>
</dbReference>
<feature type="compositionally biased region" description="Basic and acidic residues" evidence="11">
    <location>
        <begin position="956"/>
        <end position="965"/>
    </location>
</feature>
<dbReference type="InterPro" id="IPR028005">
    <property type="entry name" value="AcTrfase_ESCO_Znf_dom"/>
</dbReference>
<reference evidence="14 15" key="1">
    <citation type="submission" date="2024-04" db="EMBL/GenBank/DDBJ databases">
        <authorList>
            <person name="Waldvogel A.-M."/>
            <person name="Schoenle A."/>
        </authorList>
    </citation>
    <scope>NUCLEOTIDE SEQUENCE [LARGE SCALE GENOMIC DNA]</scope>
</reference>
<dbReference type="GO" id="GO:0007064">
    <property type="term" value="P:mitotic sister chromatid cohesion"/>
    <property type="evidence" value="ECO:0007669"/>
    <property type="project" value="TreeGrafter"/>
</dbReference>
<dbReference type="GO" id="GO:0008270">
    <property type="term" value="F:zinc ion binding"/>
    <property type="evidence" value="ECO:0007669"/>
    <property type="project" value="UniProtKB-KW"/>
</dbReference>
<dbReference type="Pfam" id="PF13880">
    <property type="entry name" value="Acetyltransf_13"/>
    <property type="match status" value="1"/>
</dbReference>
<evidence type="ECO:0000313" key="15">
    <source>
        <dbReference type="Proteomes" id="UP001497482"/>
    </source>
</evidence>
<name>A0AAV2LAC4_KNICA</name>
<dbReference type="Pfam" id="PF13878">
    <property type="entry name" value="zf-C2H2_3"/>
    <property type="match status" value="1"/>
</dbReference>
<feature type="compositionally biased region" description="Basic and acidic residues" evidence="11">
    <location>
        <begin position="894"/>
        <end position="904"/>
    </location>
</feature>
<evidence type="ECO:0000256" key="10">
    <source>
        <dbReference type="ARBA" id="ARBA00047902"/>
    </source>
</evidence>
<keyword evidence="5" id="KW-0863">Zinc-finger</keyword>
<dbReference type="PANTHER" id="PTHR45884:SF1">
    <property type="entry name" value="N-ACETYLTRANSFERASE ESCO1"/>
    <property type="match status" value="1"/>
</dbReference>
<feature type="region of interest" description="Disordered" evidence="11">
    <location>
        <begin position="105"/>
        <end position="137"/>
    </location>
</feature>
<evidence type="ECO:0000256" key="2">
    <source>
        <dbReference type="ARBA" id="ARBA00005816"/>
    </source>
</evidence>
<feature type="region of interest" description="Disordered" evidence="11">
    <location>
        <begin position="221"/>
        <end position="244"/>
    </location>
</feature>
<feature type="compositionally biased region" description="Polar residues" evidence="11">
    <location>
        <begin position="282"/>
        <end position="299"/>
    </location>
</feature>
<evidence type="ECO:0000259" key="13">
    <source>
        <dbReference type="Pfam" id="PF13880"/>
    </source>
</evidence>
<dbReference type="Proteomes" id="UP001497482">
    <property type="component" value="Chromosome 21"/>
</dbReference>
<feature type="domain" description="N-acetyltransferase ESCO acetyl-transferase" evidence="13">
    <location>
        <begin position="1149"/>
        <end position="1217"/>
    </location>
</feature>
<evidence type="ECO:0000256" key="3">
    <source>
        <dbReference type="ARBA" id="ARBA00022679"/>
    </source>
</evidence>
<dbReference type="GO" id="GO:0000785">
    <property type="term" value="C:chromatin"/>
    <property type="evidence" value="ECO:0007669"/>
    <property type="project" value="TreeGrafter"/>
</dbReference>
<feature type="compositionally biased region" description="Polar residues" evidence="11">
    <location>
        <begin position="748"/>
        <end position="781"/>
    </location>
</feature>
<evidence type="ECO:0000256" key="6">
    <source>
        <dbReference type="ARBA" id="ARBA00022833"/>
    </source>
</evidence>
<evidence type="ECO:0000256" key="1">
    <source>
        <dbReference type="ARBA" id="ARBA00004123"/>
    </source>
</evidence>
<accession>A0AAV2LAC4</accession>
<dbReference type="InterPro" id="IPR028009">
    <property type="entry name" value="ESCO_Acetyltransf_dom"/>
</dbReference>
<feature type="compositionally biased region" description="Basic and acidic residues" evidence="11">
    <location>
        <begin position="711"/>
        <end position="721"/>
    </location>
</feature>
<keyword evidence="4" id="KW-0479">Metal-binding</keyword>